<dbReference type="Gene3D" id="1.10.30.10">
    <property type="entry name" value="High mobility group box domain"/>
    <property type="match status" value="1"/>
</dbReference>
<sequence>MFFNHFEENSLKITNCVIGNIDQSTLEKINETVVLPLHQLIAPTSKNWSKESNEVKQPYELLADCAKQVHNIVYPHYSYKPKRKNFGYCFTSFPPNRVSQECPTSKNLHIQKKKSLNLEVNRNFTDYYDQKVWSLVDDYLII</sequence>
<dbReference type="EMBL" id="CAJVQB010000135">
    <property type="protein sequence ID" value="CAG8469691.1"/>
    <property type="molecule type" value="Genomic_DNA"/>
</dbReference>
<protein>
    <submittedName>
        <fullName evidence="1">37311_t:CDS:1</fullName>
    </submittedName>
</protein>
<dbReference type="Proteomes" id="UP000789901">
    <property type="component" value="Unassembled WGS sequence"/>
</dbReference>
<accession>A0ABM8VXA2</accession>
<evidence type="ECO:0000313" key="1">
    <source>
        <dbReference type="EMBL" id="CAG8469691.1"/>
    </source>
</evidence>
<reference evidence="1 2" key="1">
    <citation type="submission" date="2021-06" db="EMBL/GenBank/DDBJ databases">
        <authorList>
            <person name="Kallberg Y."/>
            <person name="Tangrot J."/>
            <person name="Rosling A."/>
        </authorList>
    </citation>
    <scope>NUCLEOTIDE SEQUENCE [LARGE SCALE GENOMIC DNA]</scope>
    <source>
        <strain evidence="1 2">120-4 pot B 10/14</strain>
    </source>
</reference>
<organism evidence="1 2">
    <name type="scientific">Gigaspora margarita</name>
    <dbReference type="NCBI Taxonomy" id="4874"/>
    <lineage>
        <taxon>Eukaryota</taxon>
        <taxon>Fungi</taxon>
        <taxon>Fungi incertae sedis</taxon>
        <taxon>Mucoromycota</taxon>
        <taxon>Glomeromycotina</taxon>
        <taxon>Glomeromycetes</taxon>
        <taxon>Diversisporales</taxon>
        <taxon>Gigasporaceae</taxon>
        <taxon>Gigaspora</taxon>
    </lineage>
</organism>
<keyword evidence="2" id="KW-1185">Reference proteome</keyword>
<gene>
    <name evidence="1" type="ORF">GMARGA_LOCUS714</name>
</gene>
<comment type="caution">
    <text evidence="1">The sequence shown here is derived from an EMBL/GenBank/DDBJ whole genome shotgun (WGS) entry which is preliminary data.</text>
</comment>
<proteinExistence type="predicted"/>
<dbReference type="InterPro" id="IPR036910">
    <property type="entry name" value="HMG_box_dom_sf"/>
</dbReference>
<dbReference type="SUPFAM" id="SSF47095">
    <property type="entry name" value="HMG-box"/>
    <property type="match status" value="1"/>
</dbReference>
<name>A0ABM8VXA2_GIGMA</name>
<evidence type="ECO:0000313" key="2">
    <source>
        <dbReference type="Proteomes" id="UP000789901"/>
    </source>
</evidence>